<dbReference type="EMBL" id="LDPG01000002">
    <property type="protein sequence ID" value="KLV20304.1"/>
    <property type="molecule type" value="Genomic_DNA"/>
</dbReference>
<evidence type="ECO:0008006" key="4">
    <source>
        <dbReference type="Google" id="ProtNLM"/>
    </source>
</evidence>
<keyword evidence="1" id="KW-1133">Transmembrane helix</keyword>
<evidence type="ECO:0000256" key="1">
    <source>
        <dbReference type="SAM" id="Phobius"/>
    </source>
</evidence>
<feature type="transmembrane region" description="Helical" evidence="1">
    <location>
        <begin position="6"/>
        <end position="25"/>
    </location>
</feature>
<proteinExistence type="predicted"/>
<name>A0A0J1I2Y3_BACAN</name>
<comment type="caution">
    <text evidence="2">The sequence shown here is derived from an EMBL/GenBank/DDBJ whole genome shotgun (WGS) entry which is preliminary data.</text>
</comment>
<accession>A0A0J1I2Y3</accession>
<dbReference type="PATRIC" id="fig|1392.242.peg.2579"/>
<gene>
    <name evidence="2" type="ORF">ABW01_05030</name>
</gene>
<evidence type="ECO:0000313" key="3">
    <source>
        <dbReference type="Proteomes" id="UP000035904"/>
    </source>
</evidence>
<dbReference type="Proteomes" id="UP000035904">
    <property type="component" value="Unassembled WGS sequence"/>
</dbReference>
<keyword evidence="1" id="KW-0812">Transmembrane</keyword>
<dbReference type="RefSeq" id="WP_047956392.1">
    <property type="nucleotide sequence ID" value="NZ_LDPG01000002.1"/>
</dbReference>
<sequence length="194" mass="22457">MNKKIIWGILWVIVIIIALVSMNVLQENAKEAKEKKEREARYVQVAAEFYYNIELMGFVATFVLPQYSEVWSKAIDDRRDFNVAIHAKRKSLNSMVAQSSVIYSDMEGQLKTMSEAAKENPNKYKELYDEYKKMYGTITSLKEQTESPSGTLVTFNQNANMLLQEYKKYKGNLDVAVSEDIKNEVEKIKDKNKK</sequence>
<keyword evidence="1" id="KW-0472">Membrane</keyword>
<reference evidence="2 3" key="1">
    <citation type="submission" date="2015-05" db="EMBL/GenBank/DDBJ databases">
        <title>Whole genome sequence and identification of bacterial endophytes from Costus igneus.</title>
        <authorList>
            <person name="Lee Y.P."/>
            <person name="Gan H.M."/>
            <person name="Eng W."/>
            <person name="Wheatley M.S."/>
            <person name="Caraballo A."/>
            <person name="Polter S."/>
            <person name="Savka M.A."/>
            <person name="Hudson A.O."/>
        </authorList>
    </citation>
    <scope>NUCLEOTIDE SEQUENCE [LARGE SCALE GENOMIC DNA]</scope>
    <source>
        <strain evidence="2 3">RIT375</strain>
    </source>
</reference>
<protein>
    <recommendedName>
        <fullName evidence="4">Group-specific protein</fullName>
    </recommendedName>
</protein>
<evidence type="ECO:0000313" key="2">
    <source>
        <dbReference type="EMBL" id="KLV20304.1"/>
    </source>
</evidence>
<dbReference type="AlphaFoldDB" id="A0A0J1I2Y3"/>
<organism evidence="2 3">
    <name type="scientific">Bacillus anthracis</name>
    <name type="common">anthrax bacterium</name>
    <dbReference type="NCBI Taxonomy" id="1392"/>
    <lineage>
        <taxon>Bacteria</taxon>
        <taxon>Bacillati</taxon>
        <taxon>Bacillota</taxon>
        <taxon>Bacilli</taxon>
        <taxon>Bacillales</taxon>
        <taxon>Bacillaceae</taxon>
        <taxon>Bacillus</taxon>
        <taxon>Bacillus cereus group</taxon>
    </lineage>
</organism>